<dbReference type="Proteomes" id="UP000310636">
    <property type="component" value="Unassembled WGS sequence"/>
</dbReference>
<feature type="transmembrane region" description="Helical" evidence="8">
    <location>
        <begin position="78"/>
        <end position="97"/>
    </location>
</feature>
<dbReference type="OrthoDB" id="1650886at2"/>
<dbReference type="GO" id="GO:0005886">
    <property type="term" value="C:plasma membrane"/>
    <property type="evidence" value="ECO:0007669"/>
    <property type="project" value="UniProtKB-SubCell"/>
</dbReference>
<feature type="transmembrane region" description="Helical" evidence="8">
    <location>
        <begin position="118"/>
        <end position="137"/>
    </location>
</feature>
<keyword evidence="6 8" id="KW-1133">Transmembrane helix</keyword>
<feature type="transmembrane region" description="Helical" evidence="8">
    <location>
        <begin position="276"/>
        <end position="300"/>
    </location>
</feature>
<keyword evidence="2" id="KW-0813">Transport</keyword>
<dbReference type="Gene3D" id="1.20.1250.20">
    <property type="entry name" value="MFS general substrate transporter like domains"/>
    <property type="match status" value="2"/>
</dbReference>
<evidence type="ECO:0000256" key="3">
    <source>
        <dbReference type="ARBA" id="ARBA00022475"/>
    </source>
</evidence>
<evidence type="ECO:0000259" key="9">
    <source>
        <dbReference type="PROSITE" id="PS50850"/>
    </source>
</evidence>
<feature type="transmembrane region" description="Helical" evidence="8">
    <location>
        <begin position="143"/>
        <end position="165"/>
    </location>
</feature>
<name>A0A4S4BV55_9BACL</name>
<dbReference type="PANTHER" id="PTHR23522">
    <property type="entry name" value="BLL5896 PROTEIN"/>
    <property type="match status" value="1"/>
</dbReference>
<feature type="transmembrane region" description="Helical" evidence="8">
    <location>
        <begin position="56"/>
        <end position="72"/>
    </location>
</feature>
<evidence type="ECO:0000256" key="5">
    <source>
        <dbReference type="ARBA" id="ARBA00022692"/>
    </source>
</evidence>
<accession>A0A4S4BV55</accession>
<reference evidence="10 11" key="1">
    <citation type="submission" date="2019-04" db="EMBL/GenBank/DDBJ databases">
        <title>Cohnella sp. nov. isolated from preserved vegetables.</title>
        <authorList>
            <person name="Lin S.-Y."/>
            <person name="Hung M.-H."/>
            <person name="Young C.-C."/>
        </authorList>
    </citation>
    <scope>NUCLEOTIDE SEQUENCE [LARGE SCALE GENOMIC DNA]</scope>
    <source>
        <strain evidence="10 11">CC-MHH1044</strain>
    </source>
</reference>
<keyword evidence="5 8" id="KW-0812">Transmembrane</keyword>
<evidence type="ECO:0000313" key="10">
    <source>
        <dbReference type="EMBL" id="THF78485.1"/>
    </source>
</evidence>
<dbReference type="PANTHER" id="PTHR23522:SF10">
    <property type="entry name" value="3-PHENYLPROPIONIC ACID TRANSPORTER-RELATED"/>
    <property type="match status" value="1"/>
</dbReference>
<feature type="transmembrane region" description="Helical" evidence="8">
    <location>
        <begin position="312"/>
        <end position="329"/>
    </location>
</feature>
<organism evidence="10 11">
    <name type="scientific">Cohnella fermenti</name>
    <dbReference type="NCBI Taxonomy" id="2565925"/>
    <lineage>
        <taxon>Bacteria</taxon>
        <taxon>Bacillati</taxon>
        <taxon>Bacillota</taxon>
        <taxon>Bacilli</taxon>
        <taxon>Bacillales</taxon>
        <taxon>Paenibacillaceae</taxon>
        <taxon>Cohnella</taxon>
    </lineage>
</organism>
<comment type="caution">
    <text evidence="10">The sequence shown here is derived from an EMBL/GenBank/DDBJ whole genome shotgun (WGS) entry which is preliminary data.</text>
</comment>
<keyword evidence="11" id="KW-1185">Reference proteome</keyword>
<dbReference type="InterPro" id="IPR024989">
    <property type="entry name" value="MFS_assoc_dom"/>
</dbReference>
<feature type="domain" description="Major facilitator superfamily (MFS) profile" evidence="9">
    <location>
        <begin position="186"/>
        <end position="369"/>
    </location>
</feature>
<evidence type="ECO:0000256" key="6">
    <source>
        <dbReference type="ARBA" id="ARBA00022989"/>
    </source>
</evidence>
<dbReference type="InterPro" id="IPR036259">
    <property type="entry name" value="MFS_trans_sf"/>
</dbReference>
<feature type="transmembrane region" description="Helical" evidence="8">
    <location>
        <begin position="219"/>
        <end position="240"/>
    </location>
</feature>
<feature type="transmembrane region" description="Helical" evidence="8">
    <location>
        <begin position="252"/>
        <end position="270"/>
    </location>
</feature>
<gene>
    <name evidence="10" type="ORF">E6C55_14465</name>
</gene>
<dbReference type="GO" id="GO:0015528">
    <property type="term" value="F:lactose:proton symporter activity"/>
    <property type="evidence" value="ECO:0007669"/>
    <property type="project" value="TreeGrafter"/>
</dbReference>
<evidence type="ECO:0000256" key="8">
    <source>
        <dbReference type="SAM" id="Phobius"/>
    </source>
</evidence>
<dbReference type="PROSITE" id="PS50850">
    <property type="entry name" value="MFS"/>
    <property type="match status" value="1"/>
</dbReference>
<feature type="transmembrane region" description="Helical" evidence="8">
    <location>
        <begin position="341"/>
        <end position="360"/>
    </location>
</feature>
<comment type="subcellular location">
    <subcellularLocation>
        <location evidence="1">Cell inner membrane</location>
        <topology evidence="1">Multi-pass membrane protein</topology>
    </subcellularLocation>
</comment>
<protein>
    <submittedName>
        <fullName evidence="10">MFS transporter</fullName>
    </submittedName>
</protein>
<evidence type="ECO:0000256" key="2">
    <source>
        <dbReference type="ARBA" id="ARBA00022448"/>
    </source>
</evidence>
<keyword evidence="3" id="KW-1003">Cell membrane</keyword>
<evidence type="ECO:0000313" key="11">
    <source>
        <dbReference type="Proteomes" id="UP000310636"/>
    </source>
</evidence>
<feature type="transmembrane region" description="Helical" evidence="8">
    <location>
        <begin position="186"/>
        <end position="207"/>
    </location>
</feature>
<dbReference type="AlphaFoldDB" id="A0A4S4BV55"/>
<keyword evidence="4" id="KW-0997">Cell inner membrane</keyword>
<dbReference type="Pfam" id="PF12832">
    <property type="entry name" value="MFS_1_like"/>
    <property type="match status" value="1"/>
</dbReference>
<dbReference type="SUPFAM" id="SSF103473">
    <property type="entry name" value="MFS general substrate transporter"/>
    <property type="match status" value="1"/>
</dbReference>
<dbReference type="GO" id="GO:0030395">
    <property type="term" value="F:lactose binding"/>
    <property type="evidence" value="ECO:0007669"/>
    <property type="project" value="TreeGrafter"/>
</dbReference>
<evidence type="ECO:0000256" key="4">
    <source>
        <dbReference type="ARBA" id="ARBA00022519"/>
    </source>
</evidence>
<feature type="transmembrane region" description="Helical" evidence="8">
    <location>
        <begin position="20"/>
        <end position="44"/>
    </location>
</feature>
<dbReference type="EMBL" id="SSOB01000016">
    <property type="protein sequence ID" value="THF78485.1"/>
    <property type="molecule type" value="Genomic_DNA"/>
</dbReference>
<dbReference type="InterPro" id="IPR020846">
    <property type="entry name" value="MFS_dom"/>
</dbReference>
<sequence>MGLSGGMMGPYLTNLFVHQGIASSQVGIIMSAGKIASIVVQPLWGVLVDRYQQTRLVLMLSLAIPAVLAYFYNLQWFAAILVVYMVTTVFQATQAPISDSYAVRAAKEANTTYGKIRSFGSFGNAIGGYLAGMYLMFCSITALWVPFLLLSLLGLVSIGALPAATERKAGSVAFGEGLRRLLGNRSFLFFLIGCFMINQTLTAFNSYFVLTFQMAGGSYGLSGIALLIASLTNVPAMLVGSALQKKWGIKNVLLLASAAYVLRWGIQWLFPIPEVIVAVQVLHGVSFGFFYVAAVEFVAGSSGKGMQATGQSLFNMVFSGFGGIVGNLLNGYLLEVGGPDLMYLVCAISALAGTLILLFVKAGRSVKEA</sequence>
<keyword evidence="7 8" id="KW-0472">Membrane</keyword>
<proteinExistence type="predicted"/>
<evidence type="ECO:0000256" key="1">
    <source>
        <dbReference type="ARBA" id="ARBA00004429"/>
    </source>
</evidence>
<evidence type="ECO:0000256" key="7">
    <source>
        <dbReference type="ARBA" id="ARBA00023136"/>
    </source>
</evidence>